<evidence type="ECO:0000313" key="1">
    <source>
        <dbReference type="EMBL" id="NNA99686.1"/>
    </source>
</evidence>
<dbReference type="Pfam" id="PF01955">
    <property type="entry name" value="CbiZ"/>
    <property type="match status" value="1"/>
</dbReference>
<accession>A0A7Y1MWU3</accession>
<protein>
    <submittedName>
        <fullName evidence="1">ABC transporter ATP-binding protein</fullName>
    </submittedName>
</protein>
<dbReference type="GO" id="GO:0005524">
    <property type="term" value="F:ATP binding"/>
    <property type="evidence" value="ECO:0007669"/>
    <property type="project" value="UniProtKB-KW"/>
</dbReference>
<proteinExistence type="predicted"/>
<feature type="non-terminal residue" evidence="1">
    <location>
        <position position="1"/>
    </location>
</feature>
<dbReference type="RefSeq" id="WP_169899600.1">
    <property type="nucleotide sequence ID" value="NZ_JAAQYP010000176.1"/>
</dbReference>
<keyword evidence="1" id="KW-0547">Nucleotide-binding</keyword>
<sequence>STDCTAIAASQQGTYYAYAGTITPIGKQLARLVYEATQTAIDRYRKRKGQQPND</sequence>
<dbReference type="AlphaFoldDB" id="A0A7Y1MWU3"/>
<keyword evidence="1" id="KW-0067">ATP-binding</keyword>
<reference evidence="1 2" key="1">
    <citation type="journal article" date="2020" name="Front. Microbiol.">
        <title>Genetic Organization of the aprX-lipA2 Operon Affects the Proteolytic Potential of Pseudomonas Species in Milk.</title>
        <authorList>
            <person name="Maier C."/>
            <person name="Huptas C."/>
            <person name="von Neubeck M."/>
            <person name="Scherer S."/>
            <person name="Wenning M."/>
            <person name="Lucking G."/>
        </authorList>
    </citation>
    <scope>NUCLEOTIDE SEQUENCE [LARGE SCALE GENOMIC DNA]</scope>
    <source>
        <strain evidence="1 2">G4779</strain>
    </source>
</reference>
<dbReference type="Proteomes" id="UP000542111">
    <property type="component" value="Unassembled WGS sequence"/>
</dbReference>
<dbReference type="EMBL" id="JAAQYP010000176">
    <property type="protein sequence ID" value="NNA99686.1"/>
    <property type="molecule type" value="Genomic_DNA"/>
</dbReference>
<dbReference type="InterPro" id="IPR002808">
    <property type="entry name" value="AdoCbi_amidolase"/>
</dbReference>
<comment type="caution">
    <text evidence="1">The sequence shown here is derived from an EMBL/GenBank/DDBJ whole genome shotgun (WGS) entry which is preliminary data.</text>
</comment>
<organism evidence="1 2">
    <name type="scientific">Pseudomonas gessardii</name>
    <dbReference type="NCBI Taxonomy" id="78544"/>
    <lineage>
        <taxon>Bacteria</taxon>
        <taxon>Pseudomonadati</taxon>
        <taxon>Pseudomonadota</taxon>
        <taxon>Gammaproteobacteria</taxon>
        <taxon>Pseudomonadales</taxon>
        <taxon>Pseudomonadaceae</taxon>
        <taxon>Pseudomonas</taxon>
    </lineage>
</organism>
<gene>
    <name evidence="1" type="ORF">HBO33_31680</name>
</gene>
<evidence type="ECO:0000313" key="2">
    <source>
        <dbReference type="Proteomes" id="UP000542111"/>
    </source>
</evidence>
<name>A0A7Y1MWU3_9PSED</name>